<evidence type="ECO:0000313" key="2">
    <source>
        <dbReference type="EMBL" id="GIJ56095.1"/>
    </source>
</evidence>
<organism evidence="2 3">
    <name type="scientific">Virgisporangium aurantiacum</name>
    <dbReference type="NCBI Taxonomy" id="175570"/>
    <lineage>
        <taxon>Bacteria</taxon>
        <taxon>Bacillati</taxon>
        <taxon>Actinomycetota</taxon>
        <taxon>Actinomycetes</taxon>
        <taxon>Micromonosporales</taxon>
        <taxon>Micromonosporaceae</taxon>
        <taxon>Virgisporangium</taxon>
    </lineage>
</organism>
<dbReference type="InterPro" id="IPR059166">
    <property type="entry name" value="PLD-like_cat"/>
</dbReference>
<evidence type="ECO:0000259" key="1">
    <source>
        <dbReference type="PROSITE" id="PS50035"/>
    </source>
</evidence>
<name>A0A8J4DYX6_9ACTN</name>
<dbReference type="InterPro" id="IPR001736">
    <property type="entry name" value="PLipase_D/transphosphatidylase"/>
</dbReference>
<keyword evidence="3" id="KW-1185">Reference proteome</keyword>
<dbReference type="CDD" id="cd09176">
    <property type="entry name" value="PLDc_unchar6"/>
    <property type="match status" value="1"/>
</dbReference>
<dbReference type="GO" id="GO:0003824">
    <property type="term" value="F:catalytic activity"/>
    <property type="evidence" value="ECO:0007669"/>
    <property type="project" value="InterPro"/>
</dbReference>
<dbReference type="PROSITE" id="PS50035">
    <property type="entry name" value="PLD"/>
    <property type="match status" value="1"/>
</dbReference>
<accession>A0A8J4DYX6</accession>
<sequence length="575" mass="61897">MLPPDARSLLLEALRPPAGSTLSRAVATTFTLDLESLLIAPLAFAAHAARDSADPIAVLDSVRRCADRIDVFCQAGHMTVPSIRSSLVAFVERMVHPVGRPRPGRLFHPKLWLLRFDDAETGTASLRLLVLSRNLTADRSWDTCLRLDGVIGSRPIAANRPLFDLIQQAAGLATNPIDPSRRAAIDALCEDVHRAEWEYPEDVTDVAFHAMGLSRSTVPDFSGTRHLVVSPFCTEGGLKQCAPGQKTTVVGRQEELDRLPDGALDGMDVMVMDELAGLSTEDGGDLLTGLHAKLYIVDYAQQARVFVGSANATDAAYGGNVELLVELAGSRNRLGIDTMVGDAAPFKTLLEPYERREPLDNDADQALTDLLRDIAAIPLTAAVSGSYVEHVTSSDPMPVLDGVRVTAQLYTRRGVALTLTGGQPVDAQFGGLPLLDVTPFVVITADDAKGNRQKTVVLARMIGDPADRLDHVLAHQIDTPEKFMRFLMLLLGLGDDPVAAMGAEKGGGAGMWLARSGSGVLELLLTALADRPAQIDDLGRLIERLQATEQGRSLMPPGFPELWATVKEARRRVLA</sequence>
<dbReference type="Proteomes" id="UP000612585">
    <property type="component" value="Unassembled WGS sequence"/>
</dbReference>
<reference evidence="2" key="1">
    <citation type="submission" date="2021-01" db="EMBL/GenBank/DDBJ databases">
        <title>Whole genome shotgun sequence of Virgisporangium aurantiacum NBRC 16421.</title>
        <authorList>
            <person name="Komaki H."/>
            <person name="Tamura T."/>
        </authorList>
    </citation>
    <scope>NUCLEOTIDE SEQUENCE</scope>
    <source>
        <strain evidence="2">NBRC 16421</strain>
    </source>
</reference>
<evidence type="ECO:0000313" key="3">
    <source>
        <dbReference type="Proteomes" id="UP000612585"/>
    </source>
</evidence>
<dbReference type="Gene3D" id="3.30.870.10">
    <property type="entry name" value="Endonuclease Chain A"/>
    <property type="match status" value="1"/>
</dbReference>
<protein>
    <recommendedName>
        <fullName evidence="1">PLD phosphodiesterase domain-containing protein</fullName>
    </recommendedName>
</protein>
<gene>
    <name evidence="2" type="ORF">Vau01_036110</name>
</gene>
<dbReference type="EMBL" id="BOPG01000023">
    <property type="protein sequence ID" value="GIJ56095.1"/>
    <property type="molecule type" value="Genomic_DNA"/>
</dbReference>
<dbReference type="AlphaFoldDB" id="A0A8J4DYX6"/>
<dbReference type="GO" id="GO:0006793">
    <property type="term" value="P:phosphorus metabolic process"/>
    <property type="evidence" value="ECO:0007669"/>
    <property type="project" value="UniProtKB-ARBA"/>
</dbReference>
<dbReference type="RefSeq" id="WP_203993837.1">
    <property type="nucleotide sequence ID" value="NZ_BOPG01000023.1"/>
</dbReference>
<proteinExistence type="predicted"/>
<comment type="caution">
    <text evidence="2">The sequence shown here is derived from an EMBL/GenBank/DDBJ whole genome shotgun (WGS) entry which is preliminary data.</text>
</comment>
<feature type="domain" description="PLD phosphodiesterase" evidence="1">
    <location>
        <begin position="286"/>
        <end position="316"/>
    </location>
</feature>
<dbReference type="SUPFAM" id="SSF56024">
    <property type="entry name" value="Phospholipase D/nuclease"/>
    <property type="match status" value="1"/>
</dbReference>